<dbReference type="Proteomes" id="UP001157914">
    <property type="component" value="Unassembled WGS sequence"/>
</dbReference>
<organism evidence="12 13">
    <name type="scientific">Roseibium denhamense</name>
    <dbReference type="NCBI Taxonomy" id="76305"/>
    <lineage>
        <taxon>Bacteria</taxon>
        <taxon>Pseudomonadati</taxon>
        <taxon>Pseudomonadota</taxon>
        <taxon>Alphaproteobacteria</taxon>
        <taxon>Hyphomicrobiales</taxon>
        <taxon>Stappiaceae</taxon>
        <taxon>Roseibium</taxon>
    </lineage>
</organism>
<dbReference type="CDD" id="cd06225">
    <property type="entry name" value="HAMP"/>
    <property type="match status" value="1"/>
</dbReference>
<evidence type="ECO:0000256" key="1">
    <source>
        <dbReference type="ARBA" id="ARBA00004429"/>
    </source>
</evidence>
<keyword evidence="2" id="KW-0997">Cell inner membrane</keyword>
<name>A0ABY1PF14_9HYPH</name>
<feature type="domain" description="HAMP" evidence="11">
    <location>
        <begin position="459"/>
        <end position="512"/>
    </location>
</feature>
<feature type="coiled-coil region" evidence="6">
    <location>
        <begin position="132"/>
        <end position="163"/>
    </location>
</feature>
<keyword evidence="3 5" id="KW-0807">Transducer</keyword>
<comment type="caution">
    <text evidence="12">The sequence shown here is derived from an EMBL/GenBank/DDBJ whole genome shotgun (WGS) entry which is preliminary data.</text>
</comment>
<dbReference type="InterPro" id="IPR000727">
    <property type="entry name" value="T_SNARE_dom"/>
</dbReference>
<dbReference type="Gene3D" id="6.10.340.10">
    <property type="match status" value="1"/>
</dbReference>
<dbReference type="PANTHER" id="PTHR32089">
    <property type="entry name" value="METHYL-ACCEPTING CHEMOTAXIS PROTEIN MCPB"/>
    <property type="match status" value="1"/>
</dbReference>
<feature type="domain" description="Methyl-accepting transducer" evidence="9">
    <location>
        <begin position="552"/>
        <end position="788"/>
    </location>
</feature>
<evidence type="ECO:0000256" key="6">
    <source>
        <dbReference type="SAM" id="Coils"/>
    </source>
</evidence>
<dbReference type="InterPro" id="IPR004089">
    <property type="entry name" value="MCPsignal_dom"/>
</dbReference>
<keyword evidence="8" id="KW-0812">Transmembrane</keyword>
<gene>
    <name evidence="12" type="ORF">SAMN06265374_3632</name>
</gene>
<dbReference type="Gene3D" id="1.10.287.950">
    <property type="entry name" value="Methyl-accepting chemotaxis protein"/>
    <property type="match status" value="1"/>
</dbReference>
<feature type="transmembrane region" description="Helical" evidence="8">
    <location>
        <begin position="439"/>
        <end position="461"/>
    </location>
</feature>
<comment type="similarity">
    <text evidence="4">Belongs to the methyl-accepting chemotaxis (MCP) protein family.</text>
</comment>
<reference evidence="12 13" key="1">
    <citation type="submission" date="2017-05" db="EMBL/GenBank/DDBJ databases">
        <authorList>
            <person name="Varghese N."/>
            <person name="Submissions S."/>
        </authorList>
    </citation>
    <scope>NUCLEOTIDE SEQUENCE [LARGE SCALE GENOMIC DNA]</scope>
    <source>
        <strain evidence="12 13">DSM 15949</strain>
    </source>
</reference>
<keyword evidence="8" id="KW-1133">Transmembrane helix</keyword>
<dbReference type="Pfam" id="PF00672">
    <property type="entry name" value="HAMP"/>
    <property type="match status" value="1"/>
</dbReference>
<evidence type="ECO:0000256" key="7">
    <source>
        <dbReference type="SAM" id="MobiDB-lite"/>
    </source>
</evidence>
<dbReference type="SMART" id="SM00304">
    <property type="entry name" value="HAMP"/>
    <property type="match status" value="1"/>
</dbReference>
<dbReference type="PANTHER" id="PTHR32089:SF112">
    <property type="entry name" value="LYSOZYME-LIKE PROTEIN-RELATED"/>
    <property type="match status" value="1"/>
</dbReference>
<keyword evidence="8" id="KW-0472">Membrane</keyword>
<keyword evidence="13" id="KW-1185">Reference proteome</keyword>
<dbReference type="EMBL" id="FXTT01000005">
    <property type="protein sequence ID" value="SMP32947.1"/>
    <property type="molecule type" value="Genomic_DNA"/>
</dbReference>
<sequence>MKFPNVASDLKLGKKIGGSFATVVALTTLAGGVGAYSVLTLAERMDVARQSTSAIAQLQNLAGKREEFLSSGDLSSAQTAISEIDTLSAELNSLNAQLNGDPVAQTRVTDAMAAVNEFRTIFESTVTLSGAQDDKQQRLEAALMRLRQLSAEILDEAEKARAEFQQQDTLARETIYLANKLGQSAGGIQEEALTLQNLFNESTNSTPKLEEVKTRMAALVPQAKQMTSNSFQGIDKNVVELIASKTEEIAVQIDKLSTTKDYIEIFDLRDAAKAGFEELVTATKNIRTQANKATDQAYGDAAAINENFATANLIASKALKLEGNASAVSAATLQFSIKPDAAAQDAVKAGLAGLQSIDSDLMMETFAFPVIAEKLGGVSDAISEFDSIFSEYAEGRYALDQEIASLKALSGAVQADITAISDDQSATAQQSSKNALSTITIAVLTALGAGIGLALALNFAVTRPLRRTTETMSRLAEGDTDVDIDGTHRGDEIGDMSRTLQVFRDNAVERVRLQSETERGQERRAERQAQIEALISDFREKATGVLSSVDETAHTLDGTAQSLSAIASQNSSLAESTYGVTDEATQNVETVASAAEELAASIQEISRQVSQTTQVVSRATEGTQVTNEKVQSLSSAATKIGEVVTLIQAIAEQTNLLALNATIEAARAGEAGKGFAVVAAEVKELATQTSKATEEISSQISAIQGSTQEAVDAIENITRTMEEVNEYTSTIAAAVEQQGAATNEISVNVQKAAEGTGAVKTNMSELSQAVGQTSDSATLVLSASGELSQKTDHLKQEVAHFLDNVANA</sequence>
<keyword evidence="2" id="KW-1003">Cell membrane</keyword>
<comment type="subcellular location">
    <subcellularLocation>
        <location evidence="1">Cell inner membrane</location>
        <topology evidence="1">Multi-pass membrane protein</topology>
    </subcellularLocation>
</comment>
<evidence type="ECO:0000256" key="5">
    <source>
        <dbReference type="PROSITE-ProRule" id="PRU00284"/>
    </source>
</evidence>
<dbReference type="SUPFAM" id="SSF58104">
    <property type="entry name" value="Methyl-accepting chemotaxis protein (MCP) signaling domain"/>
    <property type="match status" value="1"/>
</dbReference>
<evidence type="ECO:0000313" key="13">
    <source>
        <dbReference type="Proteomes" id="UP001157914"/>
    </source>
</evidence>
<protein>
    <submittedName>
        <fullName evidence="12">Methyl-accepting chemotaxis protein</fullName>
    </submittedName>
</protein>
<dbReference type="PROSITE" id="PS50111">
    <property type="entry name" value="CHEMOTAXIS_TRANSDUC_2"/>
    <property type="match status" value="1"/>
</dbReference>
<feature type="transmembrane region" description="Helical" evidence="8">
    <location>
        <begin position="20"/>
        <end position="42"/>
    </location>
</feature>
<evidence type="ECO:0000259" key="11">
    <source>
        <dbReference type="PROSITE" id="PS50885"/>
    </source>
</evidence>
<evidence type="ECO:0000313" key="12">
    <source>
        <dbReference type="EMBL" id="SMP32947.1"/>
    </source>
</evidence>
<feature type="region of interest" description="Disordered" evidence="7">
    <location>
        <begin position="470"/>
        <end position="490"/>
    </location>
</feature>
<accession>A0ABY1PF14</accession>
<proteinExistence type="inferred from homology"/>
<dbReference type="PROSITE" id="PS50192">
    <property type="entry name" value="T_SNARE"/>
    <property type="match status" value="1"/>
</dbReference>
<evidence type="ECO:0000259" key="9">
    <source>
        <dbReference type="PROSITE" id="PS50111"/>
    </source>
</evidence>
<dbReference type="Pfam" id="PF00015">
    <property type="entry name" value="MCPsignal"/>
    <property type="match status" value="1"/>
</dbReference>
<evidence type="ECO:0000256" key="3">
    <source>
        <dbReference type="ARBA" id="ARBA00023224"/>
    </source>
</evidence>
<feature type="domain" description="T-SNARE coiled-coil homology" evidence="10">
    <location>
        <begin position="704"/>
        <end position="766"/>
    </location>
</feature>
<dbReference type="RefSeq" id="WP_155191452.1">
    <property type="nucleotide sequence ID" value="NZ_BAAAEA010000001.1"/>
</dbReference>
<evidence type="ECO:0000256" key="8">
    <source>
        <dbReference type="SAM" id="Phobius"/>
    </source>
</evidence>
<evidence type="ECO:0000259" key="10">
    <source>
        <dbReference type="PROSITE" id="PS50192"/>
    </source>
</evidence>
<dbReference type="SMART" id="SM00283">
    <property type="entry name" value="MA"/>
    <property type="match status" value="1"/>
</dbReference>
<dbReference type="PROSITE" id="PS50885">
    <property type="entry name" value="HAMP"/>
    <property type="match status" value="1"/>
</dbReference>
<evidence type="ECO:0000256" key="4">
    <source>
        <dbReference type="ARBA" id="ARBA00029447"/>
    </source>
</evidence>
<keyword evidence="6" id="KW-0175">Coiled coil</keyword>
<evidence type="ECO:0000256" key="2">
    <source>
        <dbReference type="ARBA" id="ARBA00022519"/>
    </source>
</evidence>
<dbReference type="InterPro" id="IPR003660">
    <property type="entry name" value="HAMP_dom"/>
</dbReference>